<reference evidence="3" key="1">
    <citation type="journal article" date="2019" name="Int. J. Syst. Evol. Microbiol.">
        <title>The Global Catalogue of Microorganisms (GCM) 10K type strain sequencing project: providing services to taxonomists for standard genome sequencing and annotation.</title>
        <authorList>
            <consortium name="The Broad Institute Genomics Platform"/>
            <consortium name="The Broad Institute Genome Sequencing Center for Infectious Disease"/>
            <person name="Wu L."/>
            <person name="Ma J."/>
        </authorList>
    </citation>
    <scope>NUCLEOTIDE SEQUENCE [LARGE SCALE GENOMIC DNA]</scope>
    <source>
        <strain evidence="3">KCTC 32041</strain>
    </source>
</reference>
<evidence type="ECO:0000256" key="1">
    <source>
        <dbReference type="SAM" id="Phobius"/>
    </source>
</evidence>
<comment type="caution">
    <text evidence="2">The sequence shown here is derived from an EMBL/GenBank/DDBJ whole genome shotgun (WGS) entry which is preliminary data.</text>
</comment>
<dbReference type="Pfam" id="PF04304">
    <property type="entry name" value="DUF454"/>
    <property type="match status" value="1"/>
</dbReference>
<feature type="transmembrane region" description="Helical" evidence="1">
    <location>
        <begin position="101"/>
        <end position="118"/>
    </location>
</feature>
<organism evidence="2 3">
    <name type="scientific">Vogesella alkaliphila</name>
    <dbReference type="NCBI Taxonomy" id="1193621"/>
    <lineage>
        <taxon>Bacteria</taxon>
        <taxon>Pseudomonadati</taxon>
        <taxon>Pseudomonadota</taxon>
        <taxon>Betaproteobacteria</taxon>
        <taxon>Neisseriales</taxon>
        <taxon>Chromobacteriaceae</taxon>
        <taxon>Vogesella</taxon>
    </lineage>
</organism>
<gene>
    <name evidence="2" type="ORF">GCM10011290_16660</name>
</gene>
<keyword evidence="1" id="KW-1133">Transmembrane helix</keyword>
<accession>A0ABQ2YN04</accession>
<name>A0ABQ2YN04_9NEIS</name>
<keyword evidence="1" id="KW-0812">Transmembrane</keyword>
<protein>
    <recommendedName>
        <fullName evidence="4">Inner membrane protein</fullName>
    </recommendedName>
</protein>
<dbReference type="PANTHER" id="PTHR35813">
    <property type="entry name" value="INNER MEMBRANE PROTEIN YBAN"/>
    <property type="match status" value="1"/>
</dbReference>
<keyword evidence="1" id="KW-0472">Membrane</keyword>
<feature type="transmembrane region" description="Helical" evidence="1">
    <location>
        <begin position="75"/>
        <end position="95"/>
    </location>
</feature>
<keyword evidence="3" id="KW-1185">Reference proteome</keyword>
<proteinExistence type="predicted"/>
<evidence type="ECO:0008006" key="4">
    <source>
        <dbReference type="Google" id="ProtNLM"/>
    </source>
</evidence>
<evidence type="ECO:0000313" key="2">
    <source>
        <dbReference type="EMBL" id="GGX89497.1"/>
    </source>
</evidence>
<dbReference type="Proteomes" id="UP000600877">
    <property type="component" value="Unassembled WGS sequence"/>
</dbReference>
<sequence>MKLRLQRMLWLAAGWLCLLLALVGALLPVMPTTVFILMAAACFGRSSPALLHWLHQHPRLGPPLLQWQRYRGMTARTKAVALSTIALSFSFSIYATLQQPWLTALLITVWAALSLWMWRLPTIPATSACCAMLDGKS</sequence>
<evidence type="ECO:0000313" key="3">
    <source>
        <dbReference type="Proteomes" id="UP000600877"/>
    </source>
</evidence>
<dbReference type="InterPro" id="IPR007401">
    <property type="entry name" value="DUF454"/>
</dbReference>
<dbReference type="EMBL" id="BMYW01000004">
    <property type="protein sequence ID" value="GGX89497.1"/>
    <property type="molecule type" value="Genomic_DNA"/>
</dbReference>
<dbReference type="PIRSF" id="PIRSF016789">
    <property type="entry name" value="DUF454"/>
    <property type="match status" value="1"/>
</dbReference>
<dbReference type="PANTHER" id="PTHR35813:SF1">
    <property type="entry name" value="INNER MEMBRANE PROTEIN YBAN"/>
    <property type="match status" value="1"/>
</dbReference>
<dbReference type="RefSeq" id="WP_189373677.1">
    <property type="nucleotide sequence ID" value="NZ_BMYW01000004.1"/>
</dbReference>